<name>G0W893_NAUDC</name>
<dbReference type="Pfam" id="PF00743">
    <property type="entry name" value="FMO-like"/>
    <property type="match status" value="2"/>
</dbReference>
<evidence type="ECO:0000256" key="3">
    <source>
        <dbReference type="ARBA" id="ARBA00022827"/>
    </source>
</evidence>
<dbReference type="OMA" id="WFGQSHT"/>
<evidence type="ECO:0000256" key="1">
    <source>
        <dbReference type="ARBA" id="ARBA00009183"/>
    </source>
</evidence>
<dbReference type="KEGG" id="ndi:NDAI_0C03440"/>
<dbReference type="SUPFAM" id="SSF51905">
    <property type="entry name" value="FAD/NAD(P)-binding domain"/>
    <property type="match status" value="1"/>
</dbReference>
<dbReference type="STRING" id="1071378.G0W893"/>
<accession>G0W893</accession>
<organism evidence="6 7">
    <name type="scientific">Naumovozyma dairenensis (strain ATCC 10597 / BCRC 20456 / CBS 421 / NBRC 0211 / NRRL Y-12639)</name>
    <name type="common">Saccharomyces dairenensis</name>
    <dbReference type="NCBI Taxonomy" id="1071378"/>
    <lineage>
        <taxon>Eukaryota</taxon>
        <taxon>Fungi</taxon>
        <taxon>Dikarya</taxon>
        <taxon>Ascomycota</taxon>
        <taxon>Saccharomycotina</taxon>
        <taxon>Saccharomycetes</taxon>
        <taxon>Saccharomycetales</taxon>
        <taxon>Saccharomycetaceae</taxon>
        <taxon>Naumovozyma</taxon>
    </lineage>
</organism>
<evidence type="ECO:0000256" key="4">
    <source>
        <dbReference type="ARBA" id="ARBA00022857"/>
    </source>
</evidence>
<proteinExistence type="inferred from homology"/>
<gene>
    <name evidence="6" type="primary">NDAI0C03440</name>
    <name evidence="6" type="ordered locus">NDAI_0C03440</name>
</gene>
<dbReference type="GO" id="GO:0005789">
    <property type="term" value="C:endoplasmic reticulum membrane"/>
    <property type="evidence" value="ECO:0007669"/>
    <property type="project" value="EnsemblFungi"/>
</dbReference>
<dbReference type="GeneID" id="11494749"/>
<dbReference type="HOGENOM" id="CLU_006909_5_0_1"/>
<evidence type="ECO:0000313" key="6">
    <source>
        <dbReference type="EMBL" id="CCD24004.1"/>
    </source>
</evidence>
<keyword evidence="2" id="KW-0285">Flavoprotein</keyword>
<dbReference type="GO" id="GO:0004499">
    <property type="term" value="F:N,N-dimethylaniline monooxygenase activity"/>
    <property type="evidence" value="ECO:0007669"/>
    <property type="project" value="EnsemblFungi"/>
</dbReference>
<dbReference type="EMBL" id="HE580269">
    <property type="protein sequence ID" value="CCD24004.1"/>
    <property type="molecule type" value="Genomic_DNA"/>
</dbReference>
<dbReference type="AlphaFoldDB" id="G0W893"/>
<dbReference type="GO" id="GO:0050660">
    <property type="term" value="F:flavin adenine dinucleotide binding"/>
    <property type="evidence" value="ECO:0007669"/>
    <property type="project" value="InterPro"/>
</dbReference>
<keyword evidence="7" id="KW-1185">Reference proteome</keyword>
<dbReference type="PANTHER" id="PTHR23023">
    <property type="entry name" value="DIMETHYLANILINE MONOOXYGENASE"/>
    <property type="match status" value="1"/>
</dbReference>
<protein>
    <recommendedName>
        <fullName evidence="8">FAD/NAD(P)-binding domain-containing protein</fullName>
    </recommendedName>
</protein>
<keyword evidence="3" id="KW-0274">FAD</keyword>
<evidence type="ECO:0000256" key="5">
    <source>
        <dbReference type="ARBA" id="ARBA00023002"/>
    </source>
</evidence>
<dbReference type="GO" id="GO:0006457">
    <property type="term" value="P:protein folding"/>
    <property type="evidence" value="ECO:0007669"/>
    <property type="project" value="EnsemblFungi"/>
</dbReference>
<dbReference type="InterPro" id="IPR000960">
    <property type="entry name" value="Flavin_mOase"/>
</dbReference>
<comment type="similarity">
    <text evidence="1">Belongs to the FMO family.</text>
</comment>
<dbReference type="InterPro" id="IPR020946">
    <property type="entry name" value="Flavin_mOase-like"/>
</dbReference>
<evidence type="ECO:0000313" key="7">
    <source>
        <dbReference type="Proteomes" id="UP000000689"/>
    </source>
</evidence>
<dbReference type="GO" id="GO:0050661">
    <property type="term" value="F:NADP binding"/>
    <property type="evidence" value="ECO:0007669"/>
    <property type="project" value="InterPro"/>
</dbReference>
<keyword evidence="4" id="KW-0521">NADP</keyword>
<dbReference type="Proteomes" id="UP000000689">
    <property type="component" value="Chromosome 3"/>
</dbReference>
<dbReference type="InterPro" id="IPR050346">
    <property type="entry name" value="FMO-like"/>
</dbReference>
<dbReference type="RefSeq" id="XP_003669247.1">
    <property type="nucleotide sequence ID" value="XM_003669199.1"/>
</dbReference>
<evidence type="ECO:0008006" key="8">
    <source>
        <dbReference type="Google" id="ProtNLM"/>
    </source>
</evidence>
<sequence>MTGQERRKVAIIGAGPGGLATTRVFLENTTTFDIKIFEKDSQIGGVWYYPEDNKEGRVMYDYLETNLSKELMQFSGFPFGEHIRKFPTRNDVYDYLRSYYKRFIVNNERVQIHFNNEVTGIKKVKNEWEVTIKDEEDVLKFDYVVIATGHFTEPNIPKGIPNLEHWFTNKHAFHAKDFQNAEIARGKTIVVIGNGSSGTDIRNQLSTVARKVYNSVNDPSLSSPLDNFKDIIELVPKIIKTNWESRSIELEDGRVLKNVDYLIYATGYLYAFPFFEEKMKVELLGEDRTSKGVHHLWEHLFYQPDPTLAFSLLPTMVVPFPLAELQACVIVKVFTNKLTVSKHTEEDFGNRHGFSFATGEDIDYYRHLQALLEMSGGNDDPFQPVKWDESHKRLRIKNVKDKENRNLLLSKFASELRERKEVYRLPPPEYT</sequence>
<evidence type="ECO:0000256" key="2">
    <source>
        <dbReference type="ARBA" id="ARBA00022630"/>
    </source>
</evidence>
<dbReference type="PRINTS" id="PR00370">
    <property type="entry name" value="FMOXYGENASE"/>
</dbReference>
<reference evidence="6 7" key="1">
    <citation type="journal article" date="2011" name="Proc. Natl. Acad. Sci. U.S.A.">
        <title>Evolutionary erosion of yeast sex chromosomes by mating-type switching accidents.</title>
        <authorList>
            <person name="Gordon J.L."/>
            <person name="Armisen D."/>
            <person name="Proux-Wera E."/>
            <person name="Oheigeartaigh S.S."/>
            <person name="Byrne K.P."/>
            <person name="Wolfe K.H."/>
        </authorList>
    </citation>
    <scope>NUCLEOTIDE SEQUENCE [LARGE SCALE GENOMIC DNA]</scope>
    <source>
        <strain evidence="7">ATCC 10597 / BCRC 20456 / CBS 421 / NBRC 0211 / NRRL Y-12639</strain>
    </source>
</reference>
<keyword evidence="5" id="KW-0560">Oxidoreductase</keyword>
<dbReference type="Gene3D" id="3.50.50.60">
    <property type="entry name" value="FAD/NAD(P)-binding domain"/>
    <property type="match status" value="2"/>
</dbReference>
<dbReference type="InterPro" id="IPR036188">
    <property type="entry name" value="FAD/NAD-bd_sf"/>
</dbReference>
<dbReference type="eggNOG" id="KOG1399">
    <property type="taxonomic scope" value="Eukaryota"/>
</dbReference>
<dbReference type="OrthoDB" id="66881at2759"/>